<feature type="region of interest" description="Disordered" evidence="1">
    <location>
        <begin position="1"/>
        <end position="22"/>
    </location>
</feature>
<dbReference type="AlphaFoldDB" id="A0A644XQ77"/>
<evidence type="ECO:0000313" key="2">
    <source>
        <dbReference type="EMBL" id="MPM17898.1"/>
    </source>
</evidence>
<organism evidence="2">
    <name type="scientific">bioreactor metagenome</name>
    <dbReference type="NCBI Taxonomy" id="1076179"/>
    <lineage>
        <taxon>unclassified sequences</taxon>
        <taxon>metagenomes</taxon>
        <taxon>ecological metagenomes</taxon>
    </lineage>
</organism>
<dbReference type="PANTHER" id="PTHR36169">
    <property type="entry name" value="ETHANOLAMINE UTILIZATION PROTEIN EUTQ"/>
    <property type="match status" value="1"/>
</dbReference>
<sequence>MRPGAAQFSRLPTSTSVSDLDERSEKVLELNAELIRELVKKVLQENAQCAEQPFRKTVDPTSGVVKVETATVKCNRVDTGNENDHVATCDVLTLEESPRLGCGIMELDHTTYAWTLGYDECDYVIEGTLDIIVGGNTVRGNQGDIIHIPKGSSIQFSTPDRCRVAYCTYPADWANNSNQ</sequence>
<protein>
    <submittedName>
        <fullName evidence="2">Ethanolamine utilization protein EutQ</fullName>
    </submittedName>
</protein>
<comment type="caution">
    <text evidence="2">The sequence shown here is derived from an EMBL/GenBank/DDBJ whole genome shotgun (WGS) entry which is preliminary data.</text>
</comment>
<dbReference type="InterPro" id="IPR014710">
    <property type="entry name" value="RmlC-like_jellyroll"/>
</dbReference>
<dbReference type="InterPro" id="IPR011051">
    <property type="entry name" value="RmlC_Cupin_sf"/>
</dbReference>
<dbReference type="PANTHER" id="PTHR36169:SF1">
    <property type="entry name" value="ACETATE KINASE EUTQ"/>
    <property type="match status" value="1"/>
</dbReference>
<dbReference type="Pfam" id="PF06249">
    <property type="entry name" value="EutQ"/>
    <property type="match status" value="1"/>
</dbReference>
<accession>A0A644XQ77</accession>
<reference evidence="2" key="1">
    <citation type="submission" date="2019-08" db="EMBL/GenBank/DDBJ databases">
        <authorList>
            <person name="Kucharzyk K."/>
            <person name="Murdoch R.W."/>
            <person name="Higgins S."/>
            <person name="Loffler F."/>
        </authorList>
    </citation>
    <scope>NUCLEOTIDE SEQUENCE</scope>
</reference>
<dbReference type="CDD" id="cd02228">
    <property type="entry name" value="cupin_EutQ"/>
    <property type="match status" value="1"/>
</dbReference>
<dbReference type="EMBL" id="VSSQ01002881">
    <property type="protein sequence ID" value="MPM17898.1"/>
    <property type="molecule type" value="Genomic_DNA"/>
</dbReference>
<dbReference type="SUPFAM" id="SSF51182">
    <property type="entry name" value="RmlC-like cupins"/>
    <property type="match status" value="1"/>
</dbReference>
<name>A0A644XQ77_9ZZZZ</name>
<gene>
    <name evidence="2" type="primary">eutQ_4</name>
    <name evidence="2" type="ORF">SDC9_64298</name>
</gene>
<dbReference type="Gene3D" id="2.60.120.10">
    <property type="entry name" value="Jelly Rolls"/>
    <property type="match status" value="1"/>
</dbReference>
<dbReference type="InterPro" id="IPR010424">
    <property type="entry name" value="EutQ"/>
</dbReference>
<evidence type="ECO:0000256" key="1">
    <source>
        <dbReference type="SAM" id="MobiDB-lite"/>
    </source>
</evidence>
<proteinExistence type="predicted"/>